<dbReference type="GO" id="GO:0010506">
    <property type="term" value="P:regulation of autophagy"/>
    <property type="evidence" value="ECO:0007669"/>
    <property type="project" value="TreeGrafter"/>
</dbReference>
<dbReference type="InterPro" id="IPR015943">
    <property type="entry name" value="WD40/YVTN_repeat-like_dom_sf"/>
</dbReference>
<dbReference type="SUPFAM" id="SSF48371">
    <property type="entry name" value="ARM repeat"/>
    <property type="match status" value="1"/>
</dbReference>
<sequence>MNPERSIGNKYGIDLPNSIPVIPSWRLRDRMKTAGIGLIMALNVGTDPPDIIKPYPCAKLQCWMDPLSVSRAKAKEKIGDRLEKQYSKFLQQSQRGGTLDPTVEDVRGLCLWLRKQARTERILLHYNGHGVPRPTPNGEIWVFDKNHTEYIPLSVSDLRQWVGKPTIVILDCSSADDDDPIITNMDTAASYWVKDTIVLCPTSEGEWLPMNPEYPADIFTSCLTTPIPIALRWFIRQNSISMSNLQIDPDFNVDSIPGQPNDRKTPLGELNWIFTSVTDSIAWNVLPKPLFQRLFRQDLLVASMFRNFLLADRILRSLNCTPQSYPPLPEGVADHPLWLAWDLACETCLFNLIQDGILGDNKDVSSPFFSEQLTAFEVWLEYAAIHKGNANHLQPPEQLPVVLQVLLSQVHRVRALELLKRFLELGPWAVNLALSLGIFPYVIKLLQSAEYKTVLVNIWSSILKFDPSCQVDLVKDKSLVHFIQPLTQWAKQSGGGGGSSNNTNIVEAAKQRTLIAFCLAATCHKYPNAQSECLRQNLHGSCAELASNDASRFQLLSPIAREWICMCIGNLVRSFHLGQTQAYNTNVHLCLIALQQDDDNANVRAAATYALSNLLRRGFSPSFSGQQPQQQPRRRPTVYEDRRRIEFDLKVIESMIKVLADGSPMVRYEVIMGLSNFVEKYLQAILVVAEDATRVVDVIERLGNIQEEQHGDDNYNNESNTAHSIESRKRVVSLPRGVNQMNMERFEKCWKALRAIQHDDPHPNVSEAANVIVRVVHETFYDMRMEEEAKIRDMTKSDHGLSGIQEEGEVGGGGEGIDRVKSVSNISMGSPDFKRNVNIFSPKTMPRSDGPSHRLPKTNLYPLRRSSSEAGGGNFPSSNVGDETRNIPAMPDRNLIDRVKAENLLPKSEFYKWKKSIFRPDYDDVDLEDRDDRDPLNPLGAARNYQNRRNKIVRREGLNIAHHFQILRNAGGVKMTSMLKFHSYENALVVCDNEDFVSIWDYENGVRKSSFKNGNPTGSRMTTAFWINESSTSLLFVGCDDGSARIWNGIVENNGQISGQAPTLASSFFAIPDMEPGQRSSSGLICEWQQTTGTLISGGNSRHLRCWDMTAEKCSTSIDIDTNSCITALTTAWDEDEAYSAVHNSNGFRGTGPEIIVAGLSDGTLKLFDIRTPKTGATFNEHGSWIVDVSFSSFGSSGGSQNEILSGSVAGDIRAWDIRSSSRSSLRAIEVQRSPMTALSVHKKIPIAATGSHAQFIKILTLEGETLQVARFHENSLPGHRIGPVSCLEFHKHKLVLAAGSTNALVSIYQPRRP</sequence>
<evidence type="ECO:0000256" key="4">
    <source>
        <dbReference type="SAM" id="MobiDB-lite"/>
    </source>
</evidence>
<dbReference type="SMART" id="SM01302">
    <property type="entry name" value="Raptor_N"/>
    <property type="match status" value="1"/>
</dbReference>
<evidence type="ECO:0000256" key="3">
    <source>
        <dbReference type="ARBA" id="ARBA00022737"/>
    </source>
</evidence>
<dbReference type="InterPro" id="IPR001680">
    <property type="entry name" value="WD40_rpt"/>
</dbReference>
<accession>A0A1E7EQB5</accession>
<dbReference type="GO" id="GO:0031931">
    <property type="term" value="C:TORC1 complex"/>
    <property type="evidence" value="ECO:0007669"/>
    <property type="project" value="InterPro"/>
</dbReference>
<evidence type="ECO:0000259" key="5">
    <source>
        <dbReference type="SMART" id="SM01302"/>
    </source>
</evidence>
<protein>
    <submittedName>
        <fullName evidence="6">WD40 repeat-like protein</fullName>
    </submittedName>
</protein>
<dbReference type="OrthoDB" id="10262360at2759"/>
<feature type="region of interest" description="Disordered" evidence="4">
    <location>
        <begin position="620"/>
        <end position="639"/>
    </location>
</feature>
<dbReference type="GO" id="GO:0031929">
    <property type="term" value="P:TOR signaling"/>
    <property type="evidence" value="ECO:0007669"/>
    <property type="project" value="InterPro"/>
</dbReference>
<dbReference type="PANTHER" id="PTHR12848">
    <property type="entry name" value="REGULATORY-ASSOCIATED PROTEIN OF MTOR"/>
    <property type="match status" value="1"/>
</dbReference>
<dbReference type="InterPro" id="IPR036322">
    <property type="entry name" value="WD40_repeat_dom_sf"/>
</dbReference>
<keyword evidence="2" id="KW-0853">WD repeat</keyword>
<dbReference type="Gene3D" id="1.25.10.10">
    <property type="entry name" value="Leucine-rich Repeat Variant"/>
    <property type="match status" value="1"/>
</dbReference>
<dbReference type="Proteomes" id="UP000095751">
    <property type="component" value="Unassembled WGS sequence"/>
</dbReference>
<feature type="region of interest" description="Disordered" evidence="4">
    <location>
        <begin position="794"/>
        <end position="817"/>
    </location>
</feature>
<evidence type="ECO:0000313" key="6">
    <source>
        <dbReference type="EMBL" id="OEU07733.1"/>
    </source>
</evidence>
<dbReference type="InterPro" id="IPR004083">
    <property type="entry name" value="Raptor"/>
</dbReference>
<dbReference type="GO" id="GO:0030674">
    <property type="term" value="F:protein-macromolecule adaptor activity"/>
    <property type="evidence" value="ECO:0007669"/>
    <property type="project" value="TreeGrafter"/>
</dbReference>
<comment type="similarity">
    <text evidence="1">Belongs to the WD repeat RAPTOR family.</text>
</comment>
<feature type="region of interest" description="Disordered" evidence="4">
    <location>
        <begin position="834"/>
        <end position="891"/>
    </location>
</feature>
<organism evidence="6 7">
    <name type="scientific">Fragilariopsis cylindrus CCMP1102</name>
    <dbReference type="NCBI Taxonomy" id="635003"/>
    <lineage>
        <taxon>Eukaryota</taxon>
        <taxon>Sar</taxon>
        <taxon>Stramenopiles</taxon>
        <taxon>Ochrophyta</taxon>
        <taxon>Bacillariophyta</taxon>
        <taxon>Bacillariophyceae</taxon>
        <taxon>Bacillariophycidae</taxon>
        <taxon>Bacillariales</taxon>
        <taxon>Bacillariaceae</taxon>
        <taxon>Fragilariopsis</taxon>
    </lineage>
</organism>
<proteinExistence type="inferred from homology"/>
<evidence type="ECO:0000256" key="1">
    <source>
        <dbReference type="ARBA" id="ARBA00009257"/>
    </source>
</evidence>
<dbReference type="InterPro" id="IPR029347">
    <property type="entry name" value="Raptor_N"/>
</dbReference>
<dbReference type="Gene3D" id="2.130.10.10">
    <property type="entry name" value="YVTN repeat-like/Quinoprotein amine dehydrogenase"/>
    <property type="match status" value="2"/>
</dbReference>
<evidence type="ECO:0000313" key="7">
    <source>
        <dbReference type="Proteomes" id="UP000095751"/>
    </source>
</evidence>
<dbReference type="Pfam" id="PF14538">
    <property type="entry name" value="Raptor_N"/>
    <property type="match status" value="1"/>
</dbReference>
<dbReference type="InParanoid" id="A0A1E7EQB5"/>
<reference evidence="6 7" key="1">
    <citation type="submission" date="2016-09" db="EMBL/GenBank/DDBJ databases">
        <title>Extensive genetic diversity and differential bi-allelic expression allows diatom success in the polar Southern Ocean.</title>
        <authorList>
            <consortium name="DOE Joint Genome Institute"/>
            <person name="Mock T."/>
            <person name="Otillar R.P."/>
            <person name="Strauss J."/>
            <person name="Dupont C."/>
            <person name="Frickenhaus S."/>
            <person name="Maumus F."/>
            <person name="Mcmullan M."/>
            <person name="Sanges R."/>
            <person name="Schmutz J."/>
            <person name="Toseland A."/>
            <person name="Valas R."/>
            <person name="Veluchamy A."/>
            <person name="Ward B.J."/>
            <person name="Allen A."/>
            <person name="Barry K."/>
            <person name="Falciatore A."/>
            <person name="Ferrante M."/>
            <person name="Fortunato A.E."/>
            <person name="Gloeckner G."/>
            <person name="Gruber A."/>
            <person name="Hipkin R."/>
            <person name="Janech M."/>
            <person name="Kroth P."/>
            <person name="Leese F."/>
            <person name="Lindquist E."/>
            <person name="Lyon B.R."/>
            <person name="Martin J."/>
            <person name="Mayer C."/>
            <person name="Parker M."/>
            <person name="Quesneville H."/>
            <person name="Raymond J."/>
            <person name="Uhlig C."/>
            <person name="Valentin K.U."/>
            <person name="Worden A.Z."/>
            <person name="Armbrust E.V."/>
            <person name="Bowler C."/>
            <person name="Green B."/>
            <person name="Moulton V."/>
            <person name="Van Oosterhout C."/>
            <person name="Grigoriev I."/>
        </authorList>
    </citation>
    <scope>NUCLEOTIDE SEQUENCE [LARGE SCALE GENOMIC DNA]</scope>
    <source>
        <strain evidence="6 7">CCMP1102</strain>
    </source>
</reference>
<dbReference type="KEGG" id="fcy:FRACYDRAFT_197327"/>
<dbReference type="SMART" id="SM00320">
    <property type="entry name" value="WD40"/>
    <property type="match status" value="6"/>
</dbReference>
<dbReference type="SUPFAM" id="SSF50978">
    <property type="entry name" value="WD40 repeat-like"/>
    <property type="match status" value="1"/>
</dbReference>
<keyword evidence="7" id="KW-1185">Reference proteome</keyword>
<dbReference type="GO" id="GO:0005737">
    <property type="term" value="C:cytoplasm"/>
    <property type="evidence" value="ECO:0007669"/>
    <property type="project" value="TreeGrafter"/>
</dbReference>
<keyword evidence="3" id="KW-0677">Repeat</keyword>
<dbReference type="PRINTS" id="PR01547">
    <property type="entry name" value="YEAST176DUF"/>
</dbReference>
<name>A0A1E7EQB5_9STRA</name>
<dbReference type="GO" id="GO:0071230">
    <property type="term" value="P:cellular response to amino acid stimulus"/>
    <property type="evidence" value="ECO:0007669"/>
    <property type="project" value="TreeGrafter"/>
</dbReference>
<dbReference type="InterPro" id="IPR016024">
    <property type="entry name" value="ARM-type_fold"/>
</dbReference>
<gene>
    <name evidence="6" type="ORF">FRACYDRAFT_197327</name>
</gene>
<dbReference type="PANTHER" id="PTHR12848:SF16">
    <property type="entry name" value="REGULATORY-ASSOCIATED PROTEIN OF MTOR"/>
    <property type="match status" value="1"/>
</dbReference>
<evidence type="ECO:0000256" key="2">
    <source>
        <dbReference type="ARBA" id="ARBA00022574"/>
    </source>
</evidence>
<dbReference type="EMBL" id="KV784384">
    <property type="protein sequence ID" value="OEU07733.1"/>
    <property type="molecule type" value="Genomic_DNA"/>
</dbReference>
<dbReference type="GO" id="GO:0009267">
    <property type="term" value="P:cellular response to starvation"/>
    <property type="evidence" value="ECO:0007669"/>
    <property type="project" value="TreeGrafter"/>
</dbReference>
<dbReference type="InterPro" id="IPR011989">
    <property type="entry name" value="ARM-like"/>
</dbReference>
<feature type="domain" description="Raptor N-terminal CASPase-like" evidence="5">
    <location>
        <begin position="30"/>
        <end position="186"/>
    </location>
</feature>
<dbReference type="GO" id="GO:0030307">
    <property type="term" value="P:positive regulation of cell growth"/>
    <property type="evidence" value="ECO:0007669"/>
    <property type="project" value="TreeGrafter"/>
</dbReference>